<dbReference type="InterPro" id="IPR004367">
    <property type="entry name" value="Cyclin_C-dom"/>
</dbReference>
<dbReference type="InterPro" id="IPR013763">
    <property type="entry name" value="Cyclin-like_dom"/>
</dbReference>
<comment type="similarity">
    <text evidence="3">Belongs to the cyclin family. Cyclin AB subfamily.</text>
</comment>
<comment type="caution">
    <text evidence="13">The sequence shown here is derived from an EMBL/GenBank/DDBJ whole genome shotgun (WGS) entry which is preliminary data.</text>
</comment>
<dbReference type="PROSITE" id="PS50181">
    <property type="entry name" value="FBOX"/>
    <property type="match status" value="1"/>
</dbReference>
<dbReference type="Gene3D" id="1.10.472.10">
    <property type="entry name" value="Cyclin-like"/>
    <property type="match status" value="2"/>
</dbReference>
<dbReference type="Pfam" id="PF00134">
    <property type="entry name" value="Cyclin_N"/>
    <property type="match status" value="1"/>
</dbReference>
<dbReference type="PROSITE" id="PS00292">
    <property type="entry name" value="CYCLINS"/>
    <property type="match status" value="1"/>
</dbReference>
<evidence type="ECO:0000256" key="9">
    <source>
        <dbReference type="ARBA" id="ARBA00023212"/>
    </source>
</evidence>
<evidence type="ECO:0000259" key="12">
    <source>
        <dbReference type="PROSITE" id="PS50181"/>
    </source>
</evidence>
<keyword evidence="6" id="KW-0132">Cell division</keyword>
<dbReference type="GO" id="GO:0005814">
    <property type="term" value="C:centriole"/>
    <property type="evidence" value="ECO:0007669"/>
    <property type="project" value="UniProtKB-SubCell"/>
</dbReference>
<dbReference type="CDD" id="cd20521">
    <property type="entry name" value="CYCLIN_CCNF_rpt1"/>
    <property type="match status" value="1"/>
</dbReference>
<feature type="domain" description="F-box" evidence="12">
    <location>
        <begin position="30"/>
        <end position="77"/>
    </location>
</feature>
<protein>
    <recommendedName>
        <fullName evidence="4">Cyclin-F</fullName>
    </recommendedName>
</protein>
<dbReference type="CDD" id="cd22082">
    <property type="entry name" value="F-box_FBXO1"/>
    <property type="match status" value="1"/>
</dbReference>
<keyword evidence="9" id="KW-0206">Cytoskeleton</keyword>
<dbReference type="GO" id="GO:0048471">
    <property type="term" value="C:perinuclear region of cytoplasm"/>
    <property type="evidence" value="ECO:0007669"/>
    <property type="project" value="UniProtKB-SubCell"/>
</dbReference>
<dbReference type="InterPro" id="IPR036915">
    <property type="entry name" value="Cyclin-like_sf"/>
</dbReference>
<evidence type="ECO:0000256" key="4">
    <source>
        <dbReference type="ARBA" id="ARBA00019493"/>
    </source>
</evidence>
<evidence type="ECO:0000256" key="6">
    <source>
        <dbReference type="ARBA" id="ARBA00022618"/>
    </source>
</evidence>
<keyword evidence="5" id="KW-0963">Cytoplasm</keyword>
<evidence type="ECO:0000256" key="11">
    <source>
        <dbReference type="RuleBase" id="RU000383"/>
    </source>
</evidence>
<evidence type="ECO:0000256" key="5">
    <source>
        <dbReference type="ARBA" id="ARBA00022490"/>
    </source>
</evidence>
<dbReference type="InterPro" id="IPR048258">
    <property type="entry name" value="Cyclins_cyclin-box"/>
</dbReference>
<dbReference type="EMBL" id="JAODUP010000386">
    <property type="protein sequence ID" value="KAK2150833.1"/>
    <property type="molecule type" value="Genomic_DNA"/>
</dbReference>
<evidence type="ECO:0000313" key="13">
    <source>
        <dbReference type="EMBL" id="KAK2150833.1"/>
    </source>
</evidence>
<dbReference type="Proteomes" id="UP001208570">
    <property type="component" value="Unassembled WGS sequence"/>
</dbReference>
<sequence length="863" mass="96391">MEGTDKVIHCQRQIKFVNRPNYSNMMTQCTTSLWRLPEEVLIHILEKLHIRELLTLTFTHPHFTDLINSNSSLWCNVSFYDTWPSVPNMRHFMKAAEHNNIEALIKLGVAFLYNEGLPGDFEGKKVTVNGVRAAEMFCKVESCTPYTSSFTWLFIRPPWALAGACCKECVFDNMKHYVATIPDPSVYISIAKTLGILSLDEYRHEIENNLNRAKALGSQEAALLLWTQKYCQCCRMLDTGAELQSLRELRQIALSGYYDAQLVLCKRYVSGKFGGIDPQQAAVFVKCFVQSSPRTCVKNIYRFNELTHSMRYILMDWLVEVACMKDFTSLTLHMAVSVVDRFLKRYKTTRTKLQLLGVAAMVLCSRFLGLEIITIREAAWLTDNTYKYEDVVRMMGEVTAALHGNFRVPISLDYVDLMNTAAKSDNETVLLAEYFCELALLQSDLGDFPMAEVAASCVLFSRLVQKIEDPWPTHMVEFTGYNMSNLQKCLLMLHDKCFTEQAMVDHRDVILQAVKERYSDDEYMSVSKIPIMSKFELRNHLSMPEEESVPLAQPIDPSCLADLIASPCRNSSGRISMSVDDCSPEKSAREQAATPTMEAMNRANRLNESLISGYDGDLEDECESFIEDSEMEQECLWSTSSFGVCTSVSQHKDKRNPSVAANSVFGVTSGISAMYSVQGIPPANLTKACLDTSGVSSIVKIEPPNNLSCSSPQSATQLQMNEDQHWLDTEIHQDNCACNTSPIDSGIDIISPNPGSCLLTTNKSSRTLLSPDATLSVTSVMSSAAFFSQTSQVSDVGIVPLTSHSLNLPLCSPSSPSSVIKEVKESVSISYVPAQDLNRKRTLSESVPSSMNKMRIISPQSSL</sequence>
<dbReference type="SMART" id="SM01332">
    <property type="entry name" value="Cyclin_C"/>
    <property type="match status" value="1"/>
</dbReference>
<proteinExistence type="inferred from homology"/>
<accession>A0AAD9N0D8</accession>
<dbReference type="InterPro" id="IPR039361">
    <property type="entry name" value="Cyclin"/>
</dbReference>
<dbReference type="SMART" id="SM00385">
    <property type="entry name" value="CYCLIN"/>
    <property type="match status" value="2"/>
</dbReference>
<dbReference type="GO" id="GO:0051301">
    <property type="term" value="P:cell division"/>
    <property type="evidence" value="ECO:0007669"/>
    <property type="project" value="UniProtKB-KW"/>
</dbReference>
<evidence type="ECO:0000256" key="2">
    <source>
        <dbReference type="ARBA" id="ARBA00004556"/>
    </source>
</evidence>
<evidence type="ECO:0000256" key="3">
    <source>
        <dbReference type="ARBA" id="ARBA00006955"/>
    </source>
</evidence>
<dbReference type="Pfam" id="PF02984">
    <property type="entry name" value="Cyclin_C"/>
    <property type="match status" value="1"/>
</dbReference>
<evidence type="ECO:0000256" key="10">
    <source>
        <dbReference type="ARBA" id="ARBA00023306"/>
    </source>
</evidence>
<gene>
    <name evidence="13" type="ORF">LSH36_386g01022</name>
</gene>
<dbReference type="InterPro" id="IPR006671">
    <property type="entry name" value="Cyclin_N"/>
</dbReference>
<evidence type="ECO:0000256" key="7">
    <source>
        <dbReference type="ARBA" id="ARBA00022776"/>
    </source>
</evidence>
<dbReference type="PANTHER" id="PTHR10177">
    <property type="entry name" value="CYCLINS"/>
    <property type="match status" value="1"/>
</dbReference>
<organism evidence="13 14">
    <name type="scientific">Paralvinella palmiformis</name>
    <dbReference type="NCBI Taxonomy" id="53620"/>
    <lineage>
        <taxon>Eukaryota</taxon>
        <taxon>Metazoa</taxon>
        <taxon>Spiralia</taxon>
        <taxon>Lophotrochozoa</taxon>
        <taxon>Annelida</taxon>
        <taxon>Polychaeta</taxon>
        <taxon>Sedentaria</taxon>
        <taxon>Canalipalpata</taxon>
        <taxon>Terebellida</taxon>
        <taxon>Terebelliformia</taxon>
        <taxon>Alvinellidae</taxon>
        <taxon>Paralvinella</taxon>
    </lineage>
</organism>
<comment type="subcellular location">
    <subcellularLocation>
        <location evidence="1">Cytoplasm</location>
        <location evidence="1">Cytoskeleton</location>
        <location evidence="1">Microtubule organizing center</location>
        <location evidence="1">Centrosome</location>
        <location evidence="1">Centriole</location>
    </subcellularLocation>
    <subcellularLocation>
        <location evidence="2">Cytoplasm</location>
        <location evidence="2">Perinuclear region</location>
    </subcellularLocation>
</comment>
<dbReference type="FunFam" id="1.10.472.10:FF:000038">
    <property type="entry name" value="Cyclin F"/>
    <property type="match status" value="1"/>
</dbReference>
<evidence type="ECO:0000313" key="14">
    <source>
        <dbReference type="Proteomes" id="UP001208570"/>
    </source>
</evidence>
<keyword evidence="10" id="KW-0131">Cell cycle</keyword>
<dbReference type="InterPro" id="IPR036047">
    <property type="entry name" value="F-box-like_dom_sf"/>
</dbReference>
<keyword evidence="14" id="KW-1185">Reference proteome</keyword>
<dbReference type="Pfam" id="PF12937">
    <property type="entry name" value="F-box-like"/>
    <property type="match status" value="1"/>
</dbReference>
<name>A0AAD9N0D8_9ANNE</name>
<evidence type="ECO:0000256" key="8">
    <source>
        <dbReference type="ARBA" id="ARBA00023127"/>
    </source>
</evidence>
<keyword evidence="8 11" id="KW-0195">Cyclin</keyword>
<evidence type="ECO:0000256" key="1">
    <source>
        <dbReference type="ARBA" id="ARBA00004114"/>
    </source>
</evidence>
<dbReference type="InterPro" id="IPR001810">
    <property type="entry name" value="F-box_dom"/>
</dbReference>
<dbReference type="AlphaFoldDB" id="A0AAD9N0D8"/>
<keyword evidence="7" id="KW-0498">Mitosis</keyword>
<reference evidence="13" key="1">
    <citation type="journal article" date="2023" name="Mol. Biol. Evol.">
        <title>Third-Generation Sequencing Reveals the Adaptive Role of the Epigenome in Three Deep-Sea Polychaetes.</title>
        <authorList>
            <person name="Perez M."/>
            <person name="Aroh O."/>
            <person name="Sun Y."/>
            <person name="Lan Y."/>
            <person name="Juniper S.K."/>
            <person name="Young C.R."/>
            <person name="Angers B."/>
            <person name="Qian P.Y."/>
        </authorList>
    </citation>
    <scope>NUCLEOTIDE SEQUENCE</scope>
    <source>
        <strain evidence="13">P08H-3</strain>
    </source>
</reference>
<dbReference type="SUPFAM" id="SSF81383">
    <property type="entry name" value="F-box domain"/>
    <property type="match status" value="1"/>
</dbReference>
<dbReference type="SUPFAM" id="SSF47954">
    <property type="entry name" value="Cyclin-like"/>
    <property type="match status" value="2"/>
</dbReference>